<proteinExistence type="predicted"/>
<organism evidence="2 3">
    <name type="scientific">Shewanella algicola</name>
    <dbReference type="NCBI Taxonomy" id="640633"/>
    <lineage>
        <taxon>Bacteria</taxon>
        <taxon>Pseudomonadati</taxon>
        <taxon>Pseudomonadota</taxon>
        <taxon>Gammaproteobacteria</taxon>
        <taxon>Alteromonadales</taxon>
        <taxon>Shewanellaceae</taxon>
        <taxon>Shewanella</taxon>
    </lineage>
</organism>
<dbReference type="EMBL" id="JAKILJ010000033">
    <property type="protein sequence ID" value="MCL1106434.1"/>
    <property type="molecule type" value="Genomic_DNA"/>
</dbReference>
<protein>
    <submittedName>
        <fullName evidence="2">DUF1294 domain-containing protein</fullName>
    </submittedName>
</protein>
<evidence type="ECO:0000256" key="1">
    <source>
        <dbReference type="SAM" id="Phobius"/>
    </source>
</evidence>
<gene>
    <name evidence="2" type="ORF">L2749_14395</name>
</gene>
<dbReference type="Pfam" id="PF06961">
    <property type="entry name" value="DUF1294"/>
    <property type="match status" value="1"/>
</dbReference>
<dbReference type="Proteomes" id="UP001139408">
    <property type="component" value="Unassembled WGS sequence"/>
</dbReference>
<sequence>MNKFAWLMLTVFTTVSALIHPWITAVFLALNLLTISLYYLDKRAAINSARRISEKTLQLCALLGGWPAALLGQFHFRHKTQKKPFIRLLWCCIVVNIAVISAAGYVYFDWTTVQMS</sequence>
<reference evidence="2" key="1">
    <citation type="submission" date="2022-01" db="EMBL/GenBank/DDBJ databases">
        <title>Whole genome-based taxonomy of the Shewanellaceae.</title>
        <authorList>
            <person name="Martin-Rodriguez A.J."/>
        </authorList>
    </citation>
    <scope>NUCLEOTIDE SEQUENCE</scope>
    <source>
        <strain evidence="2">DSM 23803</strain>
    </source>
</reference>
<comment type="caution">
    <text evidence="2">The sequence shown here is derived from an EMBL/GenBank/DDBJ whole genome shotgun (WGS) entry which is preliminary data.</text>
</comment>
<keyword evidence="1" id="KW-0472">Membrane</keyword>
<dbReference type="AlphaFoldDB" id="A0A9X2CBC8"/>
<dbReference type="RefSeq" id="WP_188925809.1">
    <property type="nucleotide sequence ID" value="NZ_BMQI01000031.1"/>
</dbReference>
<accession>A0A9X2CBC8</accession>
<dbReference type="InterPro" id="IPR010718">
    <property type="entry name" value="DUF1294"/>
</dbReference>
<keyword evidence="1" id="KW-0812">Transmembrane</keyword>
<evidence type="ECO:0000313" key="2">
    <source>
        <dbReference type="EMBL" id="MCL1106434.1"/>
    </source>
</evidence>
<name>A0A9X2CBC8_9GAMM</name>
<keyword evidence="3" id="KW-1185">Reference proteome</keyword>
<keyword evidence="1" id="KW-1133">Transmembrane helix</keyword>
<feature type="transmembrane region" description="Helical" evidence="1">
    <location>
        <begin position="85"/>
        <end position="108"/>
    </location>
</feature>
<feature type="transmembrane region" description="Helical" evidence="1">
    <location>
        <begin position="20"/>
        <end position="40"/>
    </location>
</feature>
<evidence type="ECO:0000313" key="3">
    <source>
        <dbReference type="Proteomes" id="UP001139408"/>
    </source>
</evidence>